<comment type="similarity">
    <text evidence="2 5">Belongs to the DegT/DnrJ/EryC1 family.</text>
</comment>
<evidence type="ECO:0000256" key="2">
    <source>
        <dbReference type="ARBA" id="ARBA00037999"/>
    </source>
</evidence>
<accession>A0A9Q5D126</accession>
<dbReference type="AlphaFoldDB" id="A0A9Q5D126"/>
<dbReference type="GO" id="GO:0000271">
    <property type="term" value="P:polysaccharide biosynthetic process"/>
    <property type="evidence" value="ECO:0007669"/>
    <property type="project" value="TreeGrafter"/>
</dbReference>
<organism evidence="6 7">
    <name type="scientific">Clostridium beijerinckii</name>
    <name type="common">Clostridium MP</name>
    <dbReference type="NCBI Taxonomy" id="1520"/>
    <lineage>
        <taxon>Bacteria</taxon>
        <taxon>Bacillati</taxon>
        <taxon>Bacillota</taxon>
        <taxon>Clostridia</taxon>
        <taxon>Eubacteriales</taxon>
        <taxon>Clostridiaceae</taxon>
        <taxon>Clostridium</taxon>
    </lineage>
</organism>
<sequence length="364" mass="41628">MKIMPNRMDRGYYKYQKEFEEKTLEVLRSGWYVLGNEVKSFEEEFAEYNGAKFCVGLASGLDALWIAFKVLGIGHGDEVIVQGNTYIASVMGITINGATPVFVEPDDYYSIDTSKIEEKITDKTKAILVVHLYGQVSNMDEVVKLCGKYNLRLIEDCAQSHGAKFNGKMVGTFGDIGCFSFYPSKNLGAFGDAGAIVTNDEKISYDIRVFRNYGSEKRYYNKVIGANSRLDEIQAGLLRVRLKHMKEITDERVSIAKRYSQELKNKLIKLPKIRENTDSVWHQYVIRTSERERLIEYLNKHEIGTIIHYPIPPHLAEAYEYLGFTNGYLPITELLAKEVLSIPMYNGMTNEEQEYVIKTINNFN</sequence>
<dbReference type="RefSeq" id="WP_077305014.1">
    <property type="nucleotide sequence ID" value="NZ_CP016090.1"/>
</dbReference>
<dbReference type="InterPro" id="IPR000653">
    <property type="entry name" value="DegT/StrS_aminotransferase"/>
</dbReference>
<protein>
    <submittedName>
        <fullName evidence="6">dTDP-4-amino-4,6-dideoxygalactose transaminase</fullName>
    </submittedName>
</protein>
<feature type="modified residue" description="N6-(pyridoxal phosphate)lysine" evidence="4">
    <location>
        <position position="185"/>
    </location>
</feature>
<dbReference type="CDD" id="cd00616">
    <property type="entry name" value="AHBA_syn"/>
    <property type="match status" value="1"/>
</dbReference>
<evidence type="ECO:0000256" key="5">
    <source>
        <dbReference type="RuleBase" id="RU004508"/>
    </source>
</evidence>
<comment type="caution">
    <text evidence="6">The sequence shown here is derived from an EMBL/GenBank/DDBJ whole genome shotgun (WGS) entry which is preliminary data.</text>
</comment>
<dbReference type="PANTHER" id="PTHR30244">
    <property type="entry name" value="TRANSAMINASE"/>
    <property type="match status" value="1"/>
</dbReference>
<dbReference type="SUPFAM" id="SSF53383">
    <property type="entry name" value="PLP-dependent transferases"/>
    <property type="match status" value="1"/>
</dbReference>
<dbReference type="EMBL" id="JABSXK010000001">
    <property type="protein sequence ID" value="NRV07956.1"/>
    <property type="molecule type" value="Genomic_DNA"/>
</dbReference>
<evidence type="ECO:0000313" key="7">
    <source>
        <dbReference type="Proteomes" id="UP000821656"/>
    </source>
</evidence>
<proteinExistence type="inferred from homology"/>
<dbReference type="PANTHER" id="PTHR30244:SF36">
    <property type="entry name" value="3-OXO-GLUCOSE-6-PHOSPHATE:GLUTAMATE AMINOTRANSFERASE"/>
    <property type="match status" value="1"/>
</dbReference>
<feature type="active site" description="Proton acceptor" evidence="3">
    <location>
        <position position="185"/>
    </location>
</feature>
<keyword evidence="1 4" id="KW-0663">Pyridoxal phosphate</keyword>
<dbReference type="InterPro" id="IPR015422">
    <property type="entry name" value="PyrdxlP-dep_Trfase_small"/>
</dbReference>
<reference evidence="6" key="1">
    <citation type="submission" date="2020-05" db="EMBL/GenBank/DDBJ databases">
        <title>Genomic insights into acetone-butanol-ethanol (ABE) fermentation by sequencing solventogenic clostridia strains.</title>
        <authorList>
            <person name="Brown S."/>
        </authorList>
    </citation>
    <scope>NUCLEOTIDE SEQUENCE</scope>
    <source>
        <strain evidence="6">DJ126</strain>
    </source>
</reference>
<name>A0A9Q5D126_CLOBE</name>
<evidence type="ECO:0000313" key="6">
    <source>
        <dbReference type="EMBL" id="NRV07956.1"/>
    </source>
</evidence>
<dbReference type="PIRSF" id="PIRSF000390">
    <property type="entry name" value="PLP_StrS"/>
    <property type="match status" value="1"/>
</dbReference>
<dbReference type="Proteomes" id="UP000821656">
    <property type="component" value="Unassembled WGS sequence"/>
</dbReference>
<dbReference type="InterPro" id="IPR015421">
    <property type="entry name" value="PyrdxlP-dep_Trfase_major"/>
</dbReference>
<dbReference type="Pfam" id="PF01041">
    <property type="entry name" value="DegT_DnrJ_EryC1"/>
    <property type="match status" value="1"/>
</dbReference>
<evidence type="ECO:0000256" key="4">
    <source>
        <dbReference type="PIRSR" id="PIRSR000390-2"/>
    </source>
</evidence>
<dbReference type="GO" id="GO:0008483">
    <property type="term" value="F:transaminase activity"/>
    <property type="evidence" value="ECO:0007669"/>
    <property type="project" value="TreeGrafter"/>
</dbReference>
<evidence type="ECO:0000256" key="1">
    <source>
        <dbReference type="ARBA" id="ARBA00022898"/>
    </source>
</evidence>
<dbReference type="Gene3D" id="3.90.1150.10">
    <property type="entry name" value="Aspartate Aminotransferase, domain 1"/>
    <property type="match status" value="1"/>
</dbReference>
<dbReference type="InterPro" id="IPR015424">
    <property type="entry name" value="PyrdxlP-dep_Trfase"/>
</dbReference>
<dbReference type="Gene3D" id="3.40.640.10">
    <property type="entry name" value="Type I PLP-dependent aspartate aminotransferase-like (Major domain)"/>
    <property type="match status" value="1"/>
</dbReference>
<evidence type="ECO:0000256" key="3">
    <source>
        <dbReference type="PIRSR" id="PIRSR000390-1"/>
    </source>
</evidence>
<gene>
    <name evidence="6" type="ORF">DFH45_000919</name>
</gene>
<dbReference type="GO" id="GO:0030170">
    <property type="term" value="F:pyridoxal phosphate binding"/>
    <property type="evidence" value="ECO:0007669"/>
    <property type="project" value="TreeGrafter"/>
</dbReference>